<name>A0A842HFP0_9BACT</name>
<keyword evidence="3 4" id="KW-0975">Bacterial flagellum</keyword>
<proteinExistence type="inferred from homology"/>
<evidence type="ECO:0000256" key="1">
    <source>
        <dbReference type="ARBA" id="ARBA00004117"/>
    </source>
</evidence>
<dbReference type="InterPro" id="IPR010930">
    <property type="entry name" value="Flg_bb/hook_C_dom"/>
</dbReference>
<sequence length="243" mass="26086">MNIGLHTGAYRLYSLERYQQVLATNLANLTTPGYRPETFVVEGKALEADMGANAPQALLPMHTLTRITEGPSPMRATGSPYDFALEDGSFFAVQDGGGKTLYTRDGEFHINADGFLVNKFGYKVLGDGGPLEIPPDGAVFSVSRDGAITVNDELVGKLRVTDFKNPDALLVQGGGFFSDASGQAGAFPVEYPSVVQGSLAGSQVQPMQEMVGLIDAARSYELIQKLIEEGDQRAQQAIRTFSE</sequence>
<accession>A0A842HFP0</accession>
<evidence type="ECO:0000259" key="5">
    <source>
        <dbReference type="Pfam" id="PF06429"/>
    </source>
</evidence>
<reference evidence="7 8" key="1">
    <citation type="submission" date="2020-07" db="EMBL/GenBank/DDBJ databases">
        <authorList>
            <person name="Feng X."/>
        </authorList>
    </citation>
    <scope>NUCLEOTIDE SEQUENCE [LARGE SCALE GENOMIC DNA]</scope>
    <source>
        <strain evidence="7 8">JCM31066</strain>
    </source>
</reference>
<dbReference type="SUPFAM" id="SSF117143">
    <property type="entry name" value="Flagellar hook protein flgE"/>
    <property type="match status" value="1"/>
</dbReference>
<feature type="domain" description="Flagellar basal-body/hook protein C-terminal" evidence="5">
    <location>
        <begin position="196"/>
        <end position="239"/>
    </location>
</feature>
<gene>
    <name evidence="7" type="ORF">H5P28_12250</name>
</gene>
<evidence type="ECO:0000313" key="8">
    <source>
        <dbReference type="Proteomes" id="UP000546464"/>
    </source>
</evidence>
<dbReference type="PANTHER" id="PTHR30435">
    <property type="entry name" value="FLAGELLAR PROTEIN"/>
    <property type="match status" value="1"/>
</dbReference>
<dbReference type="RefSeq" id="WP_185675995.1">
    <property type="nucleotide sequence ID" value="NZ_JACHVB010000035.1"/>
</dbReference>
<dbReference type="InterPro" id="IPR020013">
    <property type="entry name" value="Flagellar_FlgE/F/G"/>
</dbReference>
<evidence type="ECO:0000259" key="6">
    <source>
        <dbReference type="Pfam" id="PF22692"/>
    </source>
</evidence>
<keyword evidence="7" id="KW-0282">Flagellum</keyword>
<dbReference type="Pfam" id="PF22692">
    <property type="entry name" value="LlgE_F_G_D1"/>
    <property type="match status" value="1"/>
</dbReference>
<dbReference type="GO" id="GO:0009425">
    <property type="term" value="C:bacterial-type flagellum basal body"/>
    <property type="evidence" value="ECO:0007669"/>
    <property type="project" value="UniProtKB-SubCell"/>
</dbReference>
<comment type="similarity">
    <text evidence="2 4">Belongs to the flagella basal body rod proteins family.</text>
</comment>
<dbReference type="Pfam" id="PF06429">
    <property type="entry name" value="Flg_bbr_C"/>
    <property type="match status" value="1"/>
</dbReference>
<feature type="domain" description="Flagellar hook protein FlgE/F/G-like D1" evidence="6">
    <location>
        <begin position="89"/>
        <end position="150"/>
    </location>
</feature>
<dbReference type="EMBL" id="JACHVB010000035">
    <property type="protein sequence ID" value="MBC2595030.1"/>
    <property type="molecule type" value="Genomic_DNA"/>
</dbReference>
<dbReference type="Proteomes" id="UP000546464">
    <property type="component" value="Unassembled WGS sequence"/>
</dbReference>
<comment type="caution">
    <text evidence="7">The sequence shown here is derived from an EMBL/GenBank/DDBJ whole genome shotgun (WGS) entry which is preliminary data.</text>
</comment>
<dbReference type="PANTHER" id="PTHR30435:SF19">
    <property type="entry name" value="FLAGELLAR BASAL-BODY ROD PROTEIN FLGG"/>
    <property type="match status" value="1"/>
</dbReference>
<keyword evidence="8" id="KW-1185">Reference proteome</keyword>
<protein>
    <submittedName>
        <fullName evidence="7">Flagellar hook basal-body protein</fullName>
    </submittedName>
</protein>
<dbReference type="GO" id="GO:0071978">
    <property type="term" value="P:bacterial-type flagellum-dependent swarming motility"/>
    <property type="evidence" value="ECO:0007669"/>
    <property type="project" value="TreeGrafter"/>
</dbReference>
<keyword evidence="7" id="KW-0966">Cell projection</keyword>
<keyword evidence="7" id="KW-0969">Cilium</keyword>
<evidence type="ECO:0000256" key="4">
    <source>
        <dbReference type="RuleBase" id="RU362116"/>
    </source>
</evidence>
<organism evidence="7 8">
    <name type="scientific">Ruficoccus amylovorans</name>
    <dbReference type="NCBI Taxonomy" id="1804625"/>
    <lineage>
        <taxon>Bacteria</taxon>
        <taxon>Pseudomonadati</taxon>
        <taxon>Verrucomicrobiota</taxon>
        <taxon>Opitutia</taxon>
        <taxon>Puniceicoccales</taxon>
        <taxon>Cerasicoccaceae</taxon>
        <taxon>Ruficoccus</taxon>
    </lineage>
</organism>
<comment type="subcellular location">
    <subcellularLocation>
        <location evidence="1 4">Bacterial flagellum basal body</location>
    </subcellularLocation>
</comment>
<evidence type="ECO:0000256" key="2">
    <source>
        <dbReference type="ARBA" id="ARBA00009677"/>
    </source>
</evidence>
<evidence type="ECO:0000313" key="7">
    <source>
        <dbReference type="EMBL" id="MBC2595030.1"/>
    </source>
</evidence>
<dbReference type="InterPro" id="IPR037925">
    <property type="entry name" value="FlgE/F/G-like"/>
</dbReference>
<evidence type="ECO:0000256" key="3">
    <source>
        <dbReference type="ARBA" id="ARBA00023143"/>
    </source>
</evidence>
<dbReference type="InterPro" id="IPR053967">
    <property type="entry name" value="LlgE_F_G-like_D1"/>
</dbReference>
<dbReference type="AlphaFoldDB" id="A0A842HFP0"/>
<dbReference type="NCBIfam" id="TIGR03506">
    <property type="entry name" value="FlgEFG_subfam"/>
    <property type="match status" value="1"/>
</dbReference>